<dbReference type="GO" id="GO:0009295">
    <property type="term" value="C:nucleoid"/>
    <property type="evidence" value="ECO:0007669"/>
    <property type="project" value="UniProtKB-SubCell"/>
</dbReference>
<dbReference type="STRING" id="1177154.Y5S_02649"/>
<evidence type="ECO:0000313" key="10">
    <source>
        <dbReference type="Proteomes" id="UP000029444"/>
    </source>
</evidence>
<dbReference type="eggNOG" id="COG2916">
    <property type="taxonomic scope" value="Bacteria"/>
</dbReference>
<dbReference type="PANTHER" id="PTHR38097:SF2">
    <property type="entry name" value="DNA-BINDING PROTEIN STPA"/>
    <property type="match status" value="1"/>
</dbReference>
<sequence>MTINLDELSIDELEKLIKQAEAALDKKRKAELKNAQAVLEKMAKELGVDPSELLKGASEKKKTTRKKGAAKKKTGVRKPAAVKYRDPANSSNTWTGRGKRPLWLQDALSKGAKLEDFAV</sequence>
<dbReference type="GO" id="GO:0001217">
    <property type="term" value="F:DNA-binding transcription repressor activity"/>
    <property type="evidence" value="ECO:0007669"/>
    <property type="project" value="TreeGrafter"/>
</dbReference>
<evidence type="ECO:0000256" key="2">
    <source>
        <dbReference type="ARBA" id="ARBA00010610"/>
    </source>
</evidence>
<reference evidence="9 10" key="1">
    <citation type="submission" date="2012-09" db="EMBL/GenBank/DDBJ databases">
        <title>Genome Sequence of alkane-degrading Bacterium Alcanivorax sp. 19-m-6.</title>
        <authorList>
            <person name="Lai Q."/>
            <person name="Shao Z."/>
        </authorList>
    </citation>
    <scope>NUCLEOTIDE SEQUENCE [LARGE SCALE GENOMIC DNA]</scope>
    <source>
        <strain evidence="9 10">19-m-6</strain>
    </source>
</reference>
<evidence type="ECO:0000313" key="9">
    <source>
        <dbReference type="EMBL" id="KGD64109.1"/>
    </source>
</evidence>
<comment type="caution">
    <text evidence="9">The sequence shown here is derived from an EMBL/GenBank/DDBJ whole genome shotgun (WGS) entry which is preliminary data.</text>
</comment>
<gene>
    <name evidence="9" type="ORF">Y5S_02649</name>
</gene>
<proteinExistence type="inferred from homology"/>
<dbReference type="EMBL" id="ARXV01000011">
    <property type="protein sequence ID" value="KGD64109.1"/>
    <property type="molecule type" value="Genomic_DNA"/>
</dbReference>
<dbReference type="Proteomes" id="UP000029444">
    <property type="component" value="Unassembled WGS sequence"/>
</dbReference>
<dbReference type="PANTHER" id="PTHR38097">
    <property type="match status" value="1"/>
</dbReference>
<organism evidence="9 10">
    <name type="scientific">Alcanivorax nanhaiticus</name>
    <dbReference type="NCBI Taxonomy" id="1177154"/>
    <lineage>
        <taxon>Bacteria</taxon>
        <taxon>Pseudomonadati</taxon>
        <taxon>Pseudomonadota</taxon>
        <taxon>Gammaproteobacteria</taxon>
        <taxon>Oceanospirillales</taxon>
        <taxon>Alcanivoracaceae</taxon>
        <taxon>Alcanivorax</taxon>
    </lineage>
</organism>
<accession>A0A095SIF5</accession>
<dbReference type="AlphaFoldDB" id="A0A095SIF5"/>
<feature type="domain" description="DNA-binding protein H-NS-like C-terminal" evidence="8">
    <location>
        <begin position="74"/>
        <end position="119"/>
    </location>
</feature>
<dbReference type="PATRIC" id="fig|1177154.3.peg.2683"/>
<dbReference type="OrthoDB" id="5297879at2"/>
<dbReference type="GO" id="GO:0000976">
    <property type="term" value="F:transcription cis-regulatory region binding"/>
    <property type="evidence" value="ECO:0007669"/>
    <property type="project" value="TreeGrafter"/>
</dbReference>
<dbReference type="InterPro" id="IPR027444">
    <property type="entry name" value="H-NS_C_dom"/>
</dbReference>
<dbReference type="GO" id="GO:0030527">
    <property type="term" value="F:structural constituent of chromatin"/>
    <property type="evidence" value="ECO:0007669"/>
    <property type="project" value="InterPro"/>
</dbReference>
<name>A0A095SIF5_9GAMM</name>
<keyword evidence="10" id="KW-1185">Reference proteome</keyword>
<dbReference type="InterPro" id="IPR037150">
    <property type="entry name" value="H-NS_C_dom_sf"/>
</dbReference>
<protein>
    <recommendedName>
        <fullName evidence="5">DNA-binding protein</fullName>
    </recommendedName>
</protein>
<evidence type="ECO:0000256" key="7">
    <source>
        <dbReference type="SAM" id="MobiDB-lite"/>
    </source>
</evidence>
<evidence type="ECO:0000256" key="1">
    <source>
        <dbReference type="ARBA" id="ARBA00004453"/>
    </source>
</evidence>
<evidence type="ECO:0000256" key="5">
    <source>
        <dbReference type="PIRNR" id="PIRNR002096"/>
    </source>
</evidence>
<dbReference type="Pfam" id="PF00816">
    <property type="entry name" value="Histone_HNS"/>
    <property type="match status" value="1"/>
</dbReference>
<evidence type="ECO:0000256" key="4">
    <source>
        <dbReference type="ARBA" id="ARBA00023125"/>
    </source>
</evidence>
<feature type="region of interest" description="Disordered" evidence="7">
    <location>
        <begin position="53"/>
        <end position="100"/>
    </location>
</feature>
<keyword evidence="6" id="KW-0175">Coiled coil</keyword>
<dbReference type="PIRSF" id="PIRSF002096">
    <property type="entry name" value="HnS"/>
    <property type="match status" value="1"/>
</dbReference>
<evidence type="ECO:0000259" key="8">
    <source>
        <dbReference type="SMART" id="SM00528"/>
    </source>
</evidence>
<dbReference type="InterPro" id="IPR001801">
    <property type="entry name" value="Histone_HNS"/>
</dbReference>
<feature type="compositionally biased region" description="Basic residues" evidence="7">
    <location>
        <begin position="62"/>
        <end position="76"/>
    </location>
</feature>
<evidence type="ECO:0000256" key="6">
    <source>
        <dbReference type="SAM" id="Coils"/>
    </source>
</evidence>
<comment type="subcellular location">
    <subcellularLocation>
        <location evidence="1">Cytoplasm</location>
        <location evidence="1">Nucleoid</location>
    </subcellularLocation>
</comment>
<keyword evidence="4 5" id="KW-0238">DNA-binding</keyword>
<feature type="coiled-coil region" evidence="6">
    <location>
        <begin position="3"/>
        <end position="40"/>
    </location>
</feature>
<comment type="similarity">
    <text evidence="2 5">Belongs to the histone-like protein H-NS family.</text>
</comment>
<dbReference type="GO" id="GO:0003680">
    <property type="term" value="F:minor groove of adenine-thymine-rich DNA binding"/>
    <property type="evidence" value="ECO:0007669"/>
    <property type="project" value="TreeGrafter"/>
</dbReference>
<dbReference type="GO" id="GO:0032993">
    <property type="term" value="C:protein-DNA complex"/>
    <property type="evidence" value="ECO:0007669"/>
    <property type="project" value="TreeGrafter"/>
</dbReference>
<dbReference type="RefSeq" id="WP_035233637.1">
    <property type="nucleotide sequence ID" value="NZ_ARXV01000011.1"/>
</dbReference>
<dbReference type="GO" id="GO:0003681">
    <property type="term" value="F:bent DNA binding"/>
    <property type="evidence" value="ECO:0007669"/>
    <property type="project" value="TreeGrafter"/>
</dbReference>
<dbReference type="SUPFAM" id="SSF81273">
    <property type="entry name" value="H-NS histone-like proteins"/>
    <property type="match status" value="1"/>
</dbReference>
<keyword evidence="3" id="KW-0963">Cytoplasm</keyword>
<dbReference type="Gene3D" id="4.10.430.10">
    <property type="entry name" value="Histone-like protein H-NS, C-terminal domain"/>
    <property type="match status" value="1"/>
</dbReference>
<dbReference type="SMART" id="SM00528">
    <property type="entry name" value="HNS"/>
    <property type="match status" value="1"/>
</dbReference>
<dbReference type="GO" id="GO:0005829">
    <property type="term" value="C:cytosol"/>
    <property type="evidence" value="ECO:0007669"/>
    <property type="project" value="TreeGrafter"/>
</dbReference>
<evidence type="ECO:0000256" key="3">
    <source>
        <dbReference type="ARBA" id="ARBA00022490"/>
    </source>
</evidence>